<dbReference type="PROSITE" id="PS00463">
    <property type="entry name" value="ZN2_CY6_FUNGAL_1"/>
    <property type="match status" value="1"/>
</dbReference>
<name>A0A0C3BW35_PILCF</name>
<evidence type="ECO:0000259" key="2">
    <source>
        <dbReference type="PROSITE" id="PS50048"/>
    </source>
</evidence>
<gene>
    <name evidence="3" type="ORF">PILCRDRAFT_89058</name>
</gene>
<evidence type="ECO:0000313" key="4">
    <source>
        <dbReference type="Proteomes" id="UP000054166"/>
    </source>
</evidence>
<dbReference type="InterPro" id="IPR036864">
    <property type="entry name" value="Zn2-C6_fun-type_DNA-bd_sf"/>
</dbReference>
<proteinExistence type="predicted"/>
<dbReference type="GO" id="GO:0008270">
    <property type="term" value="F:zinc ion binding"/>
    <property type="evidence" value="ECO:0007669"/>
    <property type="project" value="InterPro"/>
</dbReference>
<dbReference type="OrthoDB" id="2260578at2759"/>
<dbReference type="SMART" id="SM00066">
    <property type="entry name" value="GAL4"/>
    <property type="match status" value="1"/>
</dbReference>
<dbReference type="PROSITE" id="PS50048">
    <property type="entry name" value="ZN2_CY6_FUNGAL_2"/>
    <property type="match status" value="1"/>
</dbReference>
<keyword evidence="4" id="KW-1185">Reference proteome</keyword>
<dbReference type="Pfam" id="PF00172">
    <property type="entry name" value="Zn_clus"/>
    <property type="match status" value="1"/>
</dbReference>
<dbReference type="Proteomes" id="UP000054166">
    <property type="component" value="Unassembled WGS sequence"/>
</dbReference>
<dbReference type="InParanoid" id="A0A0C3BW35"/>
<dbReference type="EMBL" id="KN832998">
    <property type="protein sequence ID" value="KIM81582.1"/>
    <property type="molecule type" value="Genomic_DNA"/>
</dbReference>
<dbReference type="InterPro" id="IPR001138">
    <property type="entry name" value="Zn2Cys6_DnaBD"/>
</dbReference>
<evidence type="ECO:0000313" key="3">
    <source>
        <dbReference type="EMBL" id="KIM81582.1"/>
    </source>
</evidence>
<reference evidence="3 4" key="1">
    <citation type="submission" date="2014-04" db="EMBL/GenBank/DDBJ databases">
        <authorList>
            <consortium name="DOE Joint Genome Institute"/>
            <person name="Kuo A."/>
            <person name="Tarkka M."/>
            <person name="Buscot F."/>
            <person name="Kohler A."/>
            <person name="Nagy L.G."/>
            <person name="Floudas D."/>
            <person name="Copeland A."/>
            <person name="Barry K.W."/>
            <person name="Cichocki N."/>
            <person name="Veneault-Fourrey C."/>
            <person name="LaButti K."/>
            <person name="Lindquist E.A."/>
            <person name="Lipzen A."/>
            <person name="Lundell T."/>
            <person name="Morin E."/>
            <person name="Murat C."/>
            <person name="Sun H."/>
            <person name="Tunlid A."/>
            <person name="Henrissat B."/>
            <person name="Grigoriev I.V."/>
            <person name="Hibbett D.S."/>
            <person name="Martin F."/>
            <person name="Nordberg H.P."/>
            <person name="Cantor M.N."/>
            <person name="Hua S.X."/>
        </authorList>
    </citation>
    <scope>NUCLEOTIDE SEQUENCE [LARGE SCALE GENOMIC DNA]</scope>
    <source>
        <strain evidence="3 4">F 1598</strain>
    </source>
</reference>
<feature type="compositionally biased region" description="Low complexity" evidence="1">
    <location>
        <begin position="1"/>
        <end position="15"/>
    </location>
</feature>
<dbReference type="HOGENOM" id="CLU_1315833_0_0_1"/>
<evidence type="ECO:0000256" key="1">
    <source>
        <dbReference type="SAM" id="MobiDB-lite"/>
    </source>
</evidence>
<feature type="domain" description="Zn(2)-C6 fungal-type" evidence="2">
    <location>
        <begin position="27"/>
        <end position="58"/>
    </location>
</feature>
<dbReference type="CDD" id="cd00067">
    <property type="entry name" value="GAL4"/>
    <property type="match status" value="1"/>
</dbReference>
<sequence>MADSISSEFSNSPSSTQPEYKRRSNIACNGCRKLKMKCDNINMETCQRCIRKNITCEYSEASPSPTFSTPPASLYQPATVRDSHEWNGYSPTASSTGKRLDDLGWPKVPDYQCIFHAGYSRRSLQSDSRKRLQYFIKFQSTRSDPYELPLTSSHAPPRCNNPNEHGCVVPQTPVQNLSEEMDSLNREIAERQTVASTKLLGRDVLLTSP</sequence>
<dbReference type="SUPFAM" id="SSF57701">
    <property type="entry name" value="Zn2/Cys6 DNA-binding domain"/>
    <property type="match status" value="1"/>
</dbReference>
<dbReference type="GO" id="GO:0000981">
    <property type="term" value="F:DNA-binding transcription factor activity, RNA polymerase II-specific"/>
    <property type="evidence" value="ECO:0007669"/>
    <property type="project" value="InterPro"/>
</dbReference>
<dbReference type="AlphaFoldDB" id="A0A0C3BW35"/>
<organism evidence="3 4">
    <name type="scientific">Piloderma croceum (strain F 1598)</name>
    <dbReference type="NCBI Taxonomy" id="765440"/>
    <lineage>
        <taxon>Eukaryota</taxon>
        <taxon>Fungi</taxon>
        <taxon>Dikarya</taxon>
        <taxon>Basidiomycota</taxon>
        <taxon>Agaricomycotina</taxon>
        <taxon>Agaricomycetes</taxon>
        <taxon>Agaricomycetidae</taxon>
        <taxon>Atheliales</taxon>
        <taxon>Atheliaceae</taxon>
        <taxon>Piloderma</taxon>
    </lineage>
</organism>
<accession>A0A0C3BW35</accession>
<feature type="region of interest" description="Disordered" evidence="1">
    <location>
        <begin position="1"/>
        <end position="20"/>
    </location>
</feature>
<reference evidence="4" key="2">
    <citation type="submission" date="2015-01" db="EMBL/GenBank/DDBJ databases">
        <title>Evolutionary Origins and Diversification of the Mycorrhizal Mutualists.</title>
        <authorList>
            <consortium name="DOE Joint Genome Institute"/>
            <consortium name="Mycorrhizal Genomics Consortium"/>
            <person name="Kohler A."/>
            <person name="Kuo A."/>
            <person name="Nagy L.G."/>
            <person name="Floudas D."/>
            <person name="Copeland A."/>
            <person name="Barry K.W."/>
            <person name="Cichocki N."/>
            <person name="Veneault-Fourrey C."/>
            <person name="LaButti K."/>
            <person name="Lindquist E.A."/>
            <person name="Lipzen A."/>
            <person name="Lundell T."/>
            <person name="Morin E."/>
            <person name="Murat C."/>
            <person name="Riley R."/>
            <person name="Ohm R."/>
            <person name="Sun H."/>
            <person name="Tunlid A."/>
            <person name="Henrissat B."/>
            <person name="Grigoriev I.V."/>
            <person name="Hibbett D.S."/>
            <person name="Martin F."/>
        </authorList>
    </citation>
    <scope>NUCLEOTIDE SEQUENCE [LARGE SCALE GENOMIC DNA]</scope>
    <source>
        <strain evidence="4">F 1598</strain>
    </source>
</reference>
<protein>
    <recommendedName>
        <fullName evidence="2">Zn(2)-C6 fungal-type domain-containing protein</fullName>
    </recommendedName>
</protein>
<dbReference type="Gene3D" id="4.10.240.10">
    <property type="entry name" value="Zn(2)-C6 fungal-type DNA-binding domain"/>
    <property type="match status" value="1"/>
</dbReference>